<evidence type="ECO:0000256" key="7">
    <source>
        <dbReference type="ARBA" id="ARBA00023329"/>
    </source>
</evidence>
<reference evidence="10 11" key="2">
    <citation type="submission" date="2019-11" db="EMBL/GenBank/DDBJ databases">
        <authorList>
            <person name="Lu H."/>
        </authorList>
    </citation>
    <scope>NUCLEOTIDE SEQUENCE [LARGE SCALE GENOMIC DNA]</scope>
    <source>
        <strain evidence="10 11">FIM1</strain>
    </source>
</reference>
<dbReference type="Proteomes" id="UP000422736">
    <property type="component" value="Chromosome 7"/>
</dbReference>
<evidence type="ECO:0000256" key="6">
    <source>
        <dbReference type="ARBA" id="ARBA00023136"/>
    </source>
</evidence>
<evidence type="ECO:0000256" key="5">
    <source>
        <dbReference type="ARBA" id="ARBA00023034"/>
    </source>
</evidence>
<dbReference type="SUPFAM" id="SSF48371">
    <property type="entry name" value="ARM repeat"/>
    <property type="match status" value="1"/>
</dbReference>
<protein>
    <recommendedName>
        <fullName evidence="8">AP-1 complex subunit gamma</fullName>
    </recommendedName>
</protein>
<dbReference type="Gene3D" id="2.60.40.1230">
    <property type="match status" value="1"/>
</dbReference>
<feature type="domain" description="Clathrin adaptor alpha/beta/gamma-adaptin appendage Ig-like subdomain" evidence="9">
    <location>
        <begin position="699"/>
        <end position="804"/>
    </location>
</feature>
<dbReference type="InterPro" id="IPR016024">
    <property type="entry name" value="ARM-type_fold"/>
</dbReference>
<dbReference type="PIRSF" id="PIRSF037094">
    <property type="entry name" value="AP1_complex_gamma"/>
    <property type="match status" value="1"/>
</dbReference>
<organism evidence="10 11">
    <name type="scientific">Kluyveromyces marxianus</name>
    <name type="common">Yeast</name>
    <name type="synonym">Candida kefyr</name>
    <dbReference type="NCBI Taxonomy" id="4911"/>
    <lineage>
        <taxon>Eukaryota</taxon>
        <taxon>Fungi</taxon>
        <taxon>Dikarya</taxon>
        <taxon>Ascomycota</taxon>
        <taxon>Saccharomycotina</taxon>
        <taxon>Saccharomycetes</taxon>
        <taxon>Saccharomycetales</taxon>
        <taxon>Saccharomycetaceae</taxon>
        <taxon>Kluyveromyces</taxon>
    </lineage>
</organism>
<evidence type="ECO:0000256" key="3">
    <source>
        <dbReference type="ARBA" id="ARBA00022448"/>
    </source>
</evidence>
<dbReference type="InterPro" id="IPR002553">
    <property type="entry name" value="Clathrin/coatomer_adapt-like_N"/>
</dbReference>
<keyword evidence="5 8" id="KW-0333">Golgi apparatus</keyword>
<dbReference type="EMBL" id="CP015061">
    <property type="protein sequence ID" value="QGN18121.1"/>
    <property type="molecule type" value="Genomic_DNA"/>
</dbReference>
<comment type="subcellular location">
    <subcellularLocation>
        <location evidence="1">Cytoplasmic vesicle membrane</location>
    </subcellularLocation>
    <subcellularLocation>
        <location evidence="2">Golgi apparatus</location>
    </subcellularLocation>
</comment>
<keyword evidence="3 8" id="KW-0813">Transport</keyword>
<dbReference type="InterPro" id="IPR011989">
    <property type="entry name" value="ARM-like"/>
</dbReference>
<dbReference type="SMART" id="SM00809">
    <property type="entry name" value="Alpha_adaptinC2"/>
    <property type="match status" value="1"/>
</dbReference>
<dbReference type="Gene3D" id="1.25.10.10">
    <property type="entry name" value="Leucine-rich Repeat Variant"/>
    <property type="match status" value="1"/>
</dbReference>
<dbReference type="SUPFAM" id="SSF49348">
    <property type="entry name" value="Clathrin adaptor appendage domain"/>
    <property type="match status" value="1"/>
</dbReference>
<keyword evidence="4 8" id="KW-0653">Protein transport</keyword>
<dbReference type="InterPro" id="IPR013041">
    <property type="entry name" value="Clathrin_app_Ig-like_sf"/>
</dbReference>
<keyword evidence="7 8" id="KW-0968">Cytoplasmic vesicle</keyword>
<evidence type="ECO:0000313" key="10">
    <source>
        <dbReference type="EMBL" id="QGN18121.1"/>
    </source>
</evidence>
<evidence type="ECO:0000256" key="4">
    <source>
        <dbReference type="ARBA" id="ARBA00022927"/>
    </source>
</evidence>
<dbReference type="InterPro" id="IPR050840">
    <property type="entry name" value="Adaptor_Complx_Large_Subunit"/>
</dbReference>
<evidence type="ECO:0000256" key="1">
    <source>
        <dbReference type="ARBA" id="ARBA00004156"/>
    </source>
</evidence>
<name>A0ABX6F2K3_KLUMA</name>
<proteinExistence type="inferred from homology"/>
<accession>A0ABX6F2K3</accession>
<dbReference type="InterPro" id="IPR017107">
    <property type="entry name" value="AP1_complex_gsu"/>
</dbReference>
<evidence type="ECO:0000313" key="11">
    <source>
        <dbReference type="Proteomes" id="UP000422736"/>
    </source>
</evidence>
<keyword evidence="6 8" id="KW-0472">Membrane</keyword>
<gene>
    <name evidence="10" type="primary">APL4</name>
    <name evidence="10" type="ORF">FIM1_4441</name>
</gene>
<dbReference type="InterPro" id="IPR008152">
    <property type="entry name" value="Clathrin_a/b/g-adaptin_app_Ig"/>
</dbReference>
<evidence type="ECO:0000256" key="8">
    <source>
        <dbReference type="PIRNR" id="PIRNR037094"/>
    </source>
</evidence>
<reference evidence="10 11" key="1">
    <citation type="submission" date="2016-03" db="EMBL/GenBank/DDBJ databases">
        <title>How can Kluyveromyces marxianus grow so fast - potential evolutionary course in Saccharomyces Complex revealed by comparative genomics.</title>
        <authorList>
            <person name="Mo W."/>
            <person name="Lu W."/>
            <person name="Yang X."/>
            <person name="Qi J."/>
            <person name="Lv H."/>
        </authorList>
    </citation>
    <scope>NUCLEOTIDE SEQUENCE [LARGE SCALE GENOMIC DNA]</scope>
    <source>
        <strain evidence="10 11">FIM1</strain>
    </source>
</reference>
<dbReference type="Pfam" id="PF01602">
    <property type="entry name" value="Adaptin_N"/>
    <property type="match status" value="1"/>
</dbReference>
<dbReference type="PANTHER" id="PTHR22780">
    <property type="entry name" value="ADAPTIN, ALPHA/GAMMA/EPSILON"/>
    <property type="match status" value="1"/>
</dbReference>
<evidence type="ECO:0000256" key="2">
    <source>
        <dbReference type="ARBA" id="ARBA00004555"/>
    </source>
</evidence>
<sequence>MGSLRTFIKDVRSAKTLAEERSIITKESAKIRTKLKDDHISLERRRKYIHKLLYLYILGEKTHFAQVECINLIASEEFVDKRMGYLAAILLLDENQELLTLLTNLLNNDLNHQSRYVVSLAMNALGALASPELARDLYSDIKNILDHSRDSFLLKKALVCAAKLISKDASLLEIFAPYPAKMLRSKDSISHGVLIGTNKLIQAILIHSAQYEFDNLNDIIQSLSNLIPDLLAKLGSLTLGGGSANSHYSAGGCLDPFLQVELMTTLRLFLQNFPQQTEPAKNKLLDALTQVATYTPTSSNSNTAVLYEAVRTIFSFKAEHALRVLGVNVLGNLVASKDCNIKYVSLNALLDVVSVEPQAVQRHRKFISKCIFDPDVSIKKRALEMTFALLNPTNMKELVAEILAFLEKSGENDKPLILYCVDQLILVFDMLDASEDKWKLDVIVKVLKYVGQFIPVEKITDALIMINNTSDLDHKKDVVADIVNVALENDSSGQPDENLAWRMVSIWCIGEYGDLILGIGKSSEESLTNYLYESDSLHRDNTTVIHYVLMAALKLSIKIQTPMLIERLRQLIKSHTQNVNLMIQIKAVQYDIIFNQPTAVKAALLEPMPIFHKKLPDASAVKSFTSRAPQTTAKKPAKKEDDLLIDLLGDLSTPDSSSNPQQSVKTSNDLLSGLSDLSSQVPQNNGNNVHSTPILTKTIINVPNDAISIHSSEFVEVFSKFGSVSSGLAELSLFLRAKKNINSLQILVAVPKSQVAEFGPLSSHKLASNEVAKQSLKILGGGKVKLRVKLNIDSNEDQFDHKYDVTI</sequence>
<evidence type="ECO:0000259" key="9">
    <source>
        <dbReference type="SMART" id="SM00809"/>
    </source>
</evidence>
<keyword evidence="11" id="KW-1185">Reference proteome</keyword>
<comment type="similarity">
    <text evidence="8">Belongs to the adaptor complexes large subunit family.</text>
</comment>
<dbReference type="Pfam" id="PF02883">
    <property type="entry name" value="Alpha_adaptinC2"/>
    <property type="match status" value="1"/>
</dbReference>